<accession>A0ABX0NAY4</accession>
<dbReference type="EMBL" id="WHJG01000009">
    <property type="protein sequence ID" value="NHZ79969.1"/>
    <property type="molecule type" value="Genomic_DNA"/>
</dbReference>
<dbReference type="SUPFAM" id="SSF56935">
    <property type="entry name" value="Porins"/>
    <property type="match status" value="1"/>
</dbReference>
<gene>
    <name evidence="1" type="ORF">F2P44_11875</name>
</gene>
<evidence type="ECO:0000313" key="2">
    <source>
        <dbReference type="Proteomes" id="UP000621455"/>
    </source>
</evidence>
<organism evidence="1 2">
    <name type="scientific">Massilia frigida</name>
    <dbReference type="NCBI Taxonomy" id="2609281"/>
    <lineage>
        <taxon>Bacteria</taxon>
        <taxon>Pseudomonadati</taxon>
        <taxon>Pseudomonadota</taxon>
        <taxon>Betaproteobacteria</taxon>
        <taxon>Burkholderiales</taxon>
        <taxon>Oxalobacteraceae</taxon>
        <taxon>Telluria group</taxon>
        <taxon>Massilia</taxon>
    </lineage>
</organism>
<reference evidence="1 2" key="1">
    <citation type="submission" date="2019-10" db="EMBL/GenBank/DDBJ databases">
        <title>Taxonomy of Antarctic Massilia spp.: description of Massilia rubra sp. nov., Massilia aquatica sp. nov., Massilia mucilaginosa sp. nov., Massilia frigida sp. nov. isolated from streams, lakes and regoliths.</title>
        <authorList>
            <person name="Holochova P."/>
            <person name="Sedlacek I."/>
            <person name="Kralova S."/>
            <person name="Maslanova I."/>
            <person name="Busse H.-J."/>
            <person name="Stankova E."/>
            <person name="Vrbovska V."/>
            <person name="Kovarovic V."/>
            <person name="Bartak M."/>
            <person name="Svec P."/>
            <person name="Pantucek R."/>
        </authorList>
    </citation>
    <scope>NUCLEOTIDE SEQUENCE [LARGE SCALE GENOMIC DNA]</scope>
    <source>
        <strain evidence="1 2">CCM 8695</strain>
    </source>
</reference>
<evidence type="ECO:0000313" key="1">
    <source>
        <dbReference type="EMBL" id="NHZ79969.1"/>
    </source>
</evidence>
<proteinExistence type="predicted"/>
<protein>
    <recommendedName>
        <fullName evidence="3">Porin</fullName>
    </recommendedName>
</protein>
<evidence type="ECO:0008006" key="3">
    <source>
        <dbReference type="Google" id="ProtNLM"/>
    </source>
</evidence>
<sequence length="387" mass="42116">MLLAGTGFAGAADTPASPLDIGGAVRFNYVYKSWQPEHPHGFVGLDTVRLDVKYDDGYLIGSAQYRYNRFPAGQGGYTNHFLHHGWAGVRFGDKSELHVGLDKLPFGLLPFASNNFFESIAYYLGYEDTYNLGLNYAWRSGPVEWRLAYFPRDGGAYGGGGNTARASNRYSFNIVPDDDKQGYGTGQGDLERDTLVARAAWQVGGQANTELGLSILSGAIRSNTGARSRRSAAAIHAKGSHGPWTLMAEALYYNNATRHLPGETFGGLEPNSFVMLGAFGYPYPVAAKGIVYVTNVSYDIAGSVGPFTGFKLYNDYSALKKKSGGFKGSLQNVTGLSFSSGKWFFYADFMLAKHQPYMSADFGGFAAASPLHDSFSHRINLQAGYYF</sequence>
<comment type="caution">
    <text evidence="1">The sequence shown here is derived from an EMBL/GenBank/DDBJ whole genome shotgun (WGS) entry which is preliminary data.</text>
</comment>
<keyword evidence="2" id="KW-1185">Reference proteome</keyword>
<name>A0ABX0NAY4_9BURK</name>
<dbReference type="Proteomes" id="UP000621455">
    <property type="component" value="Unassembled WGS sequence"/>
</dbReference>